<keyword evidence="2" id="KW-1185">Reference proteome</keyword>
<organism evidence="1 2">
    <name type="scientific">Aspergillus melleus</name>
    <dbReference type="NCBI Taxonomy" id="138277"/>
    <lineage>
        <taxon>Eukaryota</taxon>
        <taxon>Fungi</taxon>
        <taxon>Dikarya</taxon>
        <taxon>Ascomycota</taxon>
        <taxon>Pezizomycotina</taxon>
        <taxon>Eurotiomycetes</taxon>
        <taxon>Eurotiomycetidae</taxon>
        <taxon>Eurotiales</taxon>
        <taxon>Aspergillaceae</taxon>
        <taxon>Aspergillus</taxon>
        <taxon>Aspergillus subgen. Circumdati</taxon>
    </lineage>
</organism>
<protein>
    <submittedName>
        <fullName evidence="1">Uncharacterized protein</fullName>
    </submittedName>
</protein>
<accession>A0ACC3AN87</accession>
<reference evidence="1 2" key="1">
    <citation type="journal article" date="2023" name="ACS Omega">
        <title>Identification of the Neoaspergillic Acid Biosynthesis Gene Cluster by Establishing an In Vitro CRISPR-Ribonucleoprotein Genetic System in Aspergillus melleus.</title>
        <authorList>
            <person name="Yuan B."/>
            <person name="Grau M.F."/>
            <person name="Murata R.M."/>
            <person name="Torok T."/>
            <person name="Venkateswaran K."/>
            <person name="Stajich J.E."/>
            <person name="Wang C.C.C."/>
        </authorList>
    </citation>
    <scope>NUCLEOTIDE SEQUENCE [LARGE SCALE GENOMIC DNA]</scope>
    <source>
        <strain evidence="1 2">IMV 1140</strain>
    </source>
</reference>
<dbReference type="EMBL" id="JAOPJF010000119">
    <property type="protein sequence ID" value="KAK1139053.1"/>
    <property type="molecule type" value="Genomic_DNA"/>
</dbReference>
<gene>
    <name evidence="1" type="ORF">N8T08_001357</name>
</gene>
<proteinExistence type="predicted"/>
<name>A0ACC3AN87_9EURO</name>
<dbReference type="Proteomes" id="UP001177260">
    <property type="component" value="Unassembled WGS sequence"/>
</dbReference>
<sequence length="62" mass="6812">MFDSHPTEGKPPSFKGSAIMYLAESKEAAIELIKKDIYTVSGVWDVENAQVIPFKSAVRIGL</sequence>
<evidence type="ECO:0000313" key="2">
    <source>
        <dbReference type="Proteomes" id="UP001177260"/>
    </source>
</evidence>
<comment type="caution">
    <text evidence="1">The sequence shown here is derived from an EMBL/GenBank/DDBJ whole genome shotgun (WGS) entry which is preliminary data.</text>
</comment>
<evidence type="ECO:0000313" key="1">
    <source>
        <dbReference type="EMBL" id="KAK1139053.1"/>
    </source>
</evidence>